<evidence type="ECO:0000313" key="3">
    <source>
        <dbReference type="Proteomes" id="UP000019141"/>
    </source>
</evidence>
<evidence type="ECO:0000256" key="1">
    <source>
        <dbReference type="ARBA" id="ARBA00001954"/>
    </source>
</evidence>
<sequence length="198" mass="22086">PIFDRLSHHPRLVEPARQLLGPDLYIQQTKINVKAAFDGEAWQWHYDFATHHAEDGVPKPLALNLHVFLEDVNEFNGPLYFIKGSHCYGPAPSYHDTTTTSYPLWCVERDTIANLIEEGGLVSATGLAGTGLIFGDVMVHGSPPNMSPWDRPIFSLILNPITNRQTKLARPEYKHHTDFTPVTSASDGCLLEPLTARC</sequence>
<feature type="non-terminal residue" evidence="2">
    <location>
        <position position="1"/>
    </location>
</feature>
<comment type="cofactor">
    <cofactor evidence="1">
        <name>Fe(2+)</name>
        <dbReference type="ChEBI" id="CHEBI:29033"/>
    </cofactor>
</comment>
<protein>
    <recommendedName>
        <fullName evidence="4">Proline hydroxylase</fullName>
    </recommendedName>
</protein>
<dbReference type="Gene3D" id="2.60.120.620">
    <property type="entry name" value="q2cbj1_9rhob like domain"/>
    <property type="match status" value="1"/>
</dbReference>
<comment type="caution">
    <text evidence="2">The sequence shown here is derived from an EMBL/GenBank/DDBJ whole genome shotgun (WGS) entry which is preliminary data.</text>
</comment>
<evidence type="ECO:0000313" key="2">
    <source>
        <dbReference type="EMBL" id="ETW92667.1"/>
    </source>
</evidence>
<gene>
    <name evidence="2" type="ORF">ETSY1_42680</name>
</gene>
<proteinExistence type="predicted"/>
<dbReference type="HOGENOM" id="CLU_1374760_0_0_7"/>
<dbReference type="SUPFAM" id="SSF51197">
    <property type="entry name" value="Clavaminate synthase-like"/>
    <property type="match status" value="1"/>
</dbReference>
<dbReference type="PANTHER" id="PTHR20883">
    <property type="entry name" value="PHYTANOYL-COA DIOXYGENASE DOMAIN CONTAINING 1"/>
    <property type="match status" value="1"/>
</dbReference>
<dbReference type="InterPro" id="IPR008775">
    <property type="entry name" value="Phytyl_CoA_dOase-like"/>
</dbReference>
<keyword evidence="3" id="KW-1185">Reference proteome</keyword>
<dbReference type="GO" id="GO:0005506">
    <property type="term" value="F:iron ion binding"/>
    <property type="evidence" value="ECO:0007669"/>
    <property type="project" value="UniProtKB-ARBA"/>
</dbReference>
<name>W4L3P3_ENTF1</name>
<reference evidence="2 3" key="1">
    <citation type="journal article" date="2014" name="Nature">
        <title>An environmental bacterial taxon with a large and distinct metabolic repertoire.</title>
        <authorList>
            <person name="Wilson M.C."/>
            <person name="Mori T."/>
            <person name="Ruckert C."/>
            <person name="Uria A.R."/>
            <person name="Helf M.J."/>
            <person name="Takada K."/>
            <person name="Gernert C."/>
            <person name="Steffens U.A."/>
            <person name="Heycke N."/>
            <person name="Schmitt S."/>
            <person name="Rinke C."/>
            <person name="Helfrich E.J."/>
            <person name="Brachmann A.O."/>
            <person name="Gurgui C."/>
            <person name="Wakimoto T."/>
            <person name="Kracht M."/>
            <person name="Crusemann M."/>
            <person name="Hentschel U."/>
            <person name="Abe I."/>
            <person name="Matsunaga S."/>
            <person name="Kalinowski J."/>
            <person name="Takeyama H."/>
            <person name="Piel J."/>
        </authorList>
    </citation>
    <scope>NUCLEOTIDE SEQUENCE [LARGE SCALE GENOMIC DNA]</scope>
    <source>
        <strain evidence="3">TSY1</strain>
    </source>
</reference>
<dbReference type="PANTHER" id="PTHR20883:SF48">
    <property type="entry name" value="ECTOINE DIOXYGENASE"/>
    <property type="match status" value="1"/>
</dbReference>
<evidence type="ECO:0008006" key="4">
    <source>
        <dbReference type="Google" id="ProtNLM"/>
    </source>
</evidence>
<dbReference type="GO" id="GO:0016706">
    <property type="term" value="F:2-oxoglutarate-dependent dioxygenase activity"/>
    <property type="evidence" value="ECO:0007669"/>
    <property type="project" value="UniProtKB-ARBA"/>
</dbReference>
<organism evidence="2 3">
    <name type="scientific">Entotheonella factor</name>
    <dbReference type="NCBI Taxonomy" id="1429438"/>
    <lineage>
        <taxon>Bacteria</taxon>
        <taxon>Pseudomonadati</taxon>
        <taxon>Nitrospinota/Tectimicrobiota group</taxon>
        <taxon>Candidatus Tectimicrobiota</taxon>
        <taxon>Candidatus Entotheonellia</taxon>
        <taxon>Candidatus Entotheonellales</taxon>
        <taxon>Candidatus Entotheonellaceae</taxon>
        <taxon>Candidatus Entotheonella</taxon>
    </lineage>
</organism>
<dbReference type="Proteomes" id="UP000019141">
    <property type="component" value="Unassembled WGS sequence"/>
</dbReference>
<dbReference type="Pfam" id="PF05721">
    <property type="entry name" value="PhyH"/>
    <property type="match status" value="1"/>
</dbReference>
<dbReference type="AlphaFoldDB" id="W4L3P3"/>
<accession>W4L3P3</accession>
<dbReference type="EMBL" id="AZHW01001406">
    <property type="protein sequence ID" value="ETW92667.1"/>
    <property type="molecule type" value="Genomic_DNA"/>
</dbReference>